<feature type="region of interest" description="Disordered" evidence="1">
    <location>
        <begin position="61"/>
        <end position="141"/>
    </location>
</feature>
<dbReference type="Proteomes" id="UP000822688">
    <property type="component" value="Chromosome 9"/>
</dbReference>
<dbReference type="EMBL" id="CM026430">
    <property type="protein sequence ID" value="KAG0560899.1"/>
    <property type="molecule type" value="Genomic_DNA"/>
</dbReference>
<organism evidence="2 3">
    <name type="scientific">Ceratodon purpureus</name>
    <name type="common">Fire moss</name>
    <name type="synonym">Dicranum purpureum</name>
    <dbReference type="NCBI Taxonomy" id="3225"/>
    <lineage>
        <taxon>Eukaryota</taxon>
        <taxon>Viridiplantae</taxon>
        <taxon>Streptophyta</taxon>
        <taxon>Embryophyta</taxon>
        <taxon>Bryophyta</taxon>
        <taxon>Bryophytina</taxon>
        <taxon>Bryopsida</taxon>
        <taxon>Dicranidae</taxon>
        <taxon>Pseudoditrichales</taxon>
        <taxon>Ditrichaceae</taxon>
        <taxon>Ceratodon</taxon>
    </lineage>
</organism>
<sequence>MDETISSKNKTLITATKRTSQLTNAIAPNLFNSLKNSTHKTSSTSTLRKISHLLLLPGHTKLKRSTTSSTQLYQTEPLNHSNSRDNSSSSTNVPAPSRSQSDHHHHLHLHHRHRHHHRCDKNFSSARRISQRLRGTKPRRRTRDDFGVVLHLLRILPPHGTRSSGLPCELRRHPGVNPGYGDDDHGVQHLAQFSCPAASELGFWQASDHLEVDTLDR</sequence>
<gene>
    <name evidence="2" type="ORF">KC19_9G023100</name>
</gene>
<name>A0A8T0GRG9_CERPU</name>
<reference evidence="2" key="1">
    <citation type="submission" date="2020-06" db="EMBL/GenBank/DDBJ databases">
        <title>WGS assembly of Ceratodon purpureus strain R40.</title>
        <authorList>
            <person name="Carey S.B."/>
            <person name="Jenkins J."/>
            <person name="Shu S."/>
            <person name="Lovell J.T."/>
            <person name="Sreedasyam A."/>
            <person name="Maumus F."/>
            <person name="Tiley G.P."/>
            <person name="Fernandez-Pozo N."/>
            <person name="Barry K."/>
            <person name="Chen C."/>
            <person name="Wang M."/>
            <person name="Lipzen A."/>
            <person name="Daum C."/>
            <person name="Saski C.A."/>
            <person name="Payton A.C."/>
            <person name="Mcbreen J.C."/>
            <person name="Conrad R.E."/>
            <person name="Kollar L.M."/>
            <person name="Olsson S."/>
            <person name="Huttunen S."/>
            <person name="Landis J.B."/>
            <person name="Wickett N.J."/>
            <person name="Johnson M.G."/>
            <person name="Rensing S.A."/>
            <person name="Grimwood J."/>
            <person name="Schmutz J."/>
            <person name="Mcdaniel S.F."/>
        </authorList>
    </citation>
    <scope>NUCLEOTIDE SEQUENCE</scope>
    <source>
        <strain evidence="2">R40</strain>
    </source>
</reference>
<feature type="compositionally biased region" description="Polar residues" evidence="1">
    <location>
        <begin position="65"/>
        <end position="78"/>
    </location>
</feature>
<protein>
    <submittedName>
        <fullName evidence="2">Uncharacterized protein</fullName>
    </submittedName>
</protein>
<comment type="caution">
    <text evidence="2">The sequence shown here is derived from an EMBL/GenBank/DDBJ whole genome shotgun (WGS) entry which is preliminary data.</text>
</comment>
<feature type="compositionally biased region" description="Low complexity" evidence="1">
    <location>
        <begin position="79"/>
        <end position="92"/>
    </location>
</feature>
<feature type="compositionally biased region" description="Basic residues" evidence="1">
    <location>
        <begin position="103"/>
        <end position="119"/>
    </location>
</feature>
<proteinExistence type="predicted"/>
<evidence type="ECO:0000313" key="3">
    <source>
        <dbReference type="Proteomes" id="UP000822688"/>
    </source>
</evidence>
<keyword evidence="3" id="KW-1185">Reference proteome</keyword>
<dbReference type="AlphaFoldDB" id="A0A8T0GRG9"/>
<evidence type="ECO:0000256" key="1">
    <source>
        <dbReference type="SAM" id="MobiDB-lite"/>
    </source>
</evidence>
<feature type="compositionally biased region" description="Basic residues" evidence="1">
    <location>
        <begin position="129"/>
        <end position="141"/>
    </location>
</feature>
<accession>A0A8T0GRG9</accession>
<evidence type="ECO:0000313" key="2">
    <source>
        <dbReference type="EMBL" id="KAG0560899.1"/>
    </source>
</evidence>